<dbReference type="HOGENOM" id="CLU_1332080_0_0_1"/>
<name>A0A0C9VYP4_9AGAM</name>
<evidence type="ECO:0000256" key="2">
    <source>
        <dbReference type="SAM" id="Phobius"/>
    </source>
</evidence>
<evidence type="ECO:0000313" key="4">
    <source>
        <dbReference type="Proteomes" id="UP000053820"/>
    </source>
</evidence>
<keyword evidence="2" id="KW-0472">Membrane</keyword>
<dbReference type="Proteomes" id="UP000053820">
    <property type="component" value="Unassembled WGS sequence"/>
</dbReference>
<feature type="region of interest" description="Disordered" evidence="1">
    <location>
        <begin position="62"/>
        <end position="88"/>
    </location>
</feature>
<protein>
    <submittedName>
        <fullName evidence="3">Uncharacterized protein</fullName>
    </submittedName>
</protein>
<feature type="compositionally biased region" description="Low complexity" evidence="1">
    <location>
        <begin position="167"/>
        <end position="178"/>
    </location>
</feature>
<evidence type="ECO:0000256" key="1">
    <source>
        <dbReference type="SAM" id="MobiDB-lite"/>
    </source>
</evidence>
<keyword evidence="2" id="KW-0812">Transmembrane</keyword>
<dbReference type="OrthoDB" id="2663513at2759"/>
<accession>A0A0C9VYP4</accession>
<dbReference type="EMBL" id="KN839850">
    <property type="protein sequence ID" value="KIJ63495.1"/>
    <property type="molecule type" value="Genomic_DNA"/>
</dbReference>
<organism evidence="3 4">
    <name type="scientific">Hydnomerulius pinastri MD-312</name>
    <dbReference type="NCBI Taxonomy" id="994086"/>
    <lineage>
        <taxon>Eukaryota</taxon>
        <taxon>Fungi</taxon>
        <taxon>Dikarya</taxon>
        <taxon>Basidiomycota</taxon>
        <taxon>Agaricomycotina</taxon>
        <taxon>Agaricomycetes</taxon>
        <taxon>Agaricomycetidae</taxon>
        <taxon>Boletales</taxon>
        <taxon>Boletales incertae sedis</taxon>
        <taxon>Leucogyrophana</taxon>
    </lineage>
</organism>
<feature type="region of interest" description="Disordered" evidence="1">
    <location>
        <begin position="1"/>
        <end position="24"/>
    </location>
</feature>
<proteinExistence type="predicted"/>
<reference evidence="3 4" key="1">
    <citation type="submission" date="2014-04" db="EMBL/GenBank/DDBJ databases">
        <title>Evolutionary Origins and Diversification of the Mycorrhizal Mutualists.</title>
        <authorList>
            <consortium name="DOE Joint Genome Institute"/>
            <consortium name="Mycorrhizal Genomics Consortium"/>
            <person name="Kohler A."/>
            <person name="Kuo A."/>
            <person name="Nagy L.G."/>
            <person name="Floudas D."/>
            <person name="Copeland A."/>
            <person name="Barry K.W."/>
            <person name="Cichocki N."/>
            <person name="Veneault-Fourrey C."/>
            <person name="LaButti K."/>
            <person name="Lindquist E.A."/>
            <person name="Lipzen A."/>
            <person name="Lundell T."/>
            <person name="Morin E."/>
            <person name="Murat C."/>
            <person name="Riley R."/>
            <person name="Ohm R."/>
            <person name="Sun H."/>
            <person name="Tunlid A."/>
            <person name="Henrissat B."/>
            <person name="Grigoriev I.V."/>
            <person name="Hibbett D.S."/>
            <person name="Martin F."/>
        </authorList>
    </citation>
    <scope>NUCLEOTIDE SEQUENCE [LARGE SCALE GENOMIC DNA]</scope>
    <source>
        <strain evidence="3 4">MD-312</strain>
    </source>
</reference>
<feature type="compositionally biased region" description="Low complexity" evidence="1">
    <location>
        <begin position="66"/>
        <end position="82"/>
    </location>
</feature>
<evidence type="ECO:0000313" key="3">
    <source>
        <dbReference type="EMBL" id="KIJ63495.1"/>
    </source>
</evidence>
<gene>
    <name evidence="3" type="ORF">HYDPIDRAFT_29301</name>
</gene>
<dbReference type="AlphaFoldDB" id="A0A0C9VYP4"/>
<feature type="region of interest" description="Disordered" evidence="1">
    <location>
        <begin position="116"/>
        <end position="206"/>
    </location>
</feature>
<feature type="transmembrane region" description="Helical" evidence="2">
    <location>
        <begin position="31"/>
        <end position="54"/>
    </location>
</feature>
<sequence>MPFTDGADLSPEPTVVPSDPPTYSPPKDGGVAAVAVTVGIVGVFMFALITWLVLRLRRKPASEKGFTPSSSTPASRRASTFTDRFRPSFAPSEASSKFGFMRKPLRLAHQREDGSWDFADSDPFSGSKESPLPSPVASKHRPPPLASPNSPSSRSKRSSTHKDESGPRTPSTPGTPGSFDMIEPPPPAYCRDGSSWPLYTPKDLPC</sequence>
<keyword evidence="2" id="KW-1133">Transmembrane helix</keyword>
<keyword evidence="4" id="KW-1185">Reference proteome</keyword>